<organism evidence="6 7">
    <name type="scientific">Myceligenerans indicum</name>
    <dbReference type="NCBI Taxonomy" id="2593663"/>
    <lineage>
        <taxon>Bacteria</taxon>
        <taxon>Bacillati</taxon>
        <taxon>Actinomycetota</taxon>
        <taxon>Actinomycetes</taxon>
        <taxon>Micrococcales</taxon>
        <taxon>Promicromonosporaceae</taxon>
        <taxon>Myceligenerans</taxon>
    </lineage>
</organism>
<name>A0ABS1LQ91_9MICO</name>
<evidence type="ECO:0000256" key="1">
    <source>
        <dbReference type="ARBA" id="ARBA00004370"/>
    </source>
</evidence>
<accession>A0ABS1LQ91</accession>
<feature type="transmembrane region" description="Helical" evidence="5">
    <location>
        <begin position="64"/>
        <end position="91"/>
    </location>
</feature>
<feature type="transmembrane region" description="Helical" evidence="5">
    <location>
        <begin position="20"/>
        <end position="43"/>
    </location>
</feature>
<evidence type="ECO:0000256" key="2">
    <source>
        <dbReference type="ARBA" id="ARBA00022692"/>
    </source>
</evidence>
<dbReference type="Proteomes" id="UP000675409">
    <property type="component" value="Unassembled WGS sequence"/>
</dbReference>
<keyword evidence="7" id="KW-1185">Reference proteome</keyword>
<dbReference type="EMBL" id="JABBYC010000047">
    <property type="protein sequence ID" value="MBL0888208.1"/>
    <property type="molecule type" value="Genomic_DNA"/>
</dbReference>
<proteinExistence type="predicted"/>
<evidence type="ECO:0000256" key="5">
    <source>
        <dbReference type="SAM" id="Phobius"/>
    </source>
</evidence>
<evidence type="ECO:0000256" key="3">
    <source>
        <dbReference type="ARBA" id="ARBA00022989"/>
    </source>
</evidence>
<evidence type="ECO:0000313" key="7">
    <source>
        <dbReference type="Proteomes" id="UP000675409"/>
    </source>
</evidence>
<dbReference type="InterPro" id="IPR007593">
    <property type="entry name" value="CD225/Dispanin_fam"/>
</dbReference>
<protein>
    <submittedName>
        <fullName evidence="6">CD225/dispanin family protein</fullName>
    </submittedName>
</protein>
<dbReference type="Pfam" id="PF04505">
    <property type="entry name" value="CD225"/>
    <property type="match status" value="1"/>
</dbReference>
<comment type="caution">
    <text evidence="6">The sequence shown here is derived from an EMBL/GenBank/DDBJ whole genome shotgun (WGS) entry which is preliminary data.</text>
</comment>
<comment type="subcellular location">
    <subcellularLocation>
        <location evidence="1">Membrane</location>
    </subcellularLocation>
</comment>
<dbReference type="PANTHER" id="PTHR14948:SF44">
    <property type="entry name" value="PROLINE-RICH TRANSMEMBRANE PROTEIN 1-LIKE"/>
    <property type="match status" value="1"/>
</dbReference>
<dbReference type="RefSeq" id="WP_201850056.1">
    <property type="nucleotide sequence ID" value="NZ_JABBYC010000047.1"/>
</dbReference>
<gene>
    <name evidence="6" type="ORF">HGK34_18280</name>
</gene>
<dbReference type="PANTHER" id="PTHR14948">
    <property type="entry name" value="NG5"/>
    <property type="match status" value="1"/>
</dbReference>
<keyword evidence="2 5" id="KW-0812">Transmembrane</keyword>
<evidence type="ECO:0000256" key="4">
    <source>
        <dbReference type="ARBA" id="ARBA00023136"/>
    </source>
</evidence>
<evidence type="ECO:0000313" key="6">
    <source>
        <dbReference type="EMBL" id="MBL0888208.1"/>
    </source>
</evidence>
<keyword evidence="4 5" id="KW-0472">Membrane</keyword>
<keyword evidence="3 5" id="KW-1133">Transmembrane helix</keyword>
<sequence>MQSLHPDVHGLPLVKPASRFGLAIAVTVLFSMLFGIIAIVFACQVDAKWRRGDVEGARSASRQALGWSLVGIGFTVMTVVAVVVLAALGALGEPAGY</sequence>
<reference evidence="6 7" key="1">
    <citation type="journal article" date="2021" name="Arch. Microbiol.">
        <title>Myceligenerans indicum sp. nov., an actinobacterium isolated from mangrove sediment of Sundarbans, India.</title>
        <authorList>
            <person name="Asha K."/>
            <person name="Bhadury P."/>
        </authorList>
    </citation>
    <scope>NUCLEOTIDE SEQUENCE [LARGE SCALE GENOMIC DNA]</scope>
    <source>
        <strain evidence="6 7">I2</strain>
    </source>
</reference>
<dbReference type="InterPro" id="IPR051423">
    <property type="entry name" value="CD225/Dispanin"/>
</dbReference>